<proteinExistence type="predicted"/>
<reference evidence="3 6" key="3">
    <citation type="submission" date="2019-11" db="EMBL/GenBank/DDBJ databases">
        <title>Draft genome sequence of 12 host-associated Lactobacillus reuteri rodent strains.</title>
        <authorList>
            <person name="Zhang S."/>
            <person name="Ozcam M."/>
            <person name="Van Pijkeren J.P."/>
        </authorList>
    </citation>
    <scope>NUCLEOTIDE SEQUENCE [LARGE SCALE GENOMIC DNA]</scope>
    <source>
        <strain evidence="3 6">Lr4020</strain>
    </source>
</reference>
<dbReference type="RefSeq" id="WP_003663756.1">
    <property type="nucleotide sequence ID" value="NZ_CAKMAY010000014.1"/>
</dbReference>
<dbReference type="Proteomes" id="UP000472879">
    <property type="component" value="Unassembled WGS sequence"/>
</dbReference>
<evidence type="ECO:0000313" key="7">
    <source>
        <dbReference type="Proteomes" id="UP000510868"/>
    </source>
</evidence>
<dbReference type="EMBL" id="JAJGWB010000134">
    <property type="protein sequence ID" value="MCC4478028.1"/>
    <property type="molecule type" value="Genomic_DNA"/>
</dbReference>
<evidence type="ECO:0000313" key="4">
    <source>
        <dbReference type="EMBL" id="QLQ62760.1"/>
    </source>
</evidence>
<dbReference type="EMBL" id="LN887603">
    <property type="protein sequence ID" value="CUR41164.1"/>
    <property type="molecule type" value="Genomic_DNA"/>
</dbReference>
<evidence type="ECO:0000313" key="5">
    <source>
        <dbReference type="Proteomes" id="UP000235484"/>
    </source>
</evidence>
<evidence type="ECO:0000313" key="3">
    <source>
        <dbReference type="EMBL" id="MRH09902.1"/>
    </source>
</evidence>
<dbReference type="AlphaFoldDB" id="A0A0U5FA48"/>
<dbReference type="Proteomes" id="UP001198026">
    <property type="component" value="Unassembled WGS sequence"/>
</dbReference>
<dbReference type="EMBL" id="CP059275">
    <property type="protein sequence ID" value="QLQ62760.1"/>
    <property type="molecule type" value="Genomic_DNA"/>
</dbReference>
<reference evidence="5" key="2">
    <citation type="submission" date="2015-10" db="EMBL/GenBank/DDBJ databases">
        <authorList>
            <person name="Crossman L.C."/>
        </authorList>
    </citation>
    <scope>NUCLEOTIDE SEQUENCE [LARGE SCALE GENOMIC DNA]</scope>
    <source>
        <strain evidence="5">20-2</strain>
    </source>
</reference>
<name>A0A0U5FA48_LIMRT</name>
<dbReference type="Proteomes" id="UP000235484">
    <property type="component" value="Unassembled WGS sequence"/>
</dbReference>
<reference evidence="4 7" key="4">
    <citation type="submission" date="2020-07" db="EMBL/GenBank/DDBJ databases">
        <title>Genome sequence of Lactobacillus reuteri CNEI-KCA3 isolated from the faeces of a reared-broiler chicken, South-East Nigeria, reveals presence of CRISPR arrays.</title>
        <authorList>
            <person name="Anukam K.C."/>
            <person name="Ibezim C.N."/>
            <person name="BeecK W.V."/>
            <person name="Allonsius C."/>
            <person name="Broek M.D."/>
            <person name="Tuyaerts I."/>
            <person name="Attama A."/>
            <person name="Esimone C.O."/>
            <person name="Lebeer S."/>
        </authorList>
    </citation>
    <scope>NUCLEOTIDE SEQUENCE [LARGE SCALE GENOMIC DNA]</scope>
    <source>
        <strain evidence="4 7">CNEI-KCA3</strain>
    </source>
</reference>
<dbReference type="Proteomes" id="UP000510868">
    <property type="component" value="Chromosome"/>
</dbReference>
<reference evidence="2" key="5">
    <citation type="submission" date="2021-10" db="EMBL/GenBank/DDBJ databases">
        <title>Evolutionary history and lifestyle of the vertebrate symbiont Limosilactobacillus reuteri.</title>
        <authorList>
            <person name="Zheng J."/>
            <person name="Li F."/>
            <person name="Gaenzle M."/>
            <person name="Walter J."/>
        </authorList>
    </citation>
    <scope>NUCLEOTIDE SEQUENCE</scope>
    <source>
        <strain evidence="2">GQ_1_3_1</strain>
    </source>
</reference>
<evidence type="ECO:0000313" key="2">
    <source>
        <dbReference type="EMBL" id="MCC4478028.1"/>
    </source>
</evidence>
<reference evidence="1" key="1">
    <citation type="submission" date="2015-10" db="EMBL/GenBank/DDBJ databases">
        <authorList>
            <person name="Gilbert D.G."/>
        </authorList>
    </citation>
    <scope>NUCLEOTIDE SEQUENCE [LARGE SCALE GENOMIC DNA]</scope>
    <source>
        <strain evidence="1">20-2</strain>
    </source>
</reference>
<gene>
    <name evidence="3" type="ORF">GIX81_10770</name>
    <name evidence="4" type="ORF">HHK02_05565</name>
    <name evidence="2" type="ORF">LMB76_07340</name>
    <name evidence="1" type="ORF">LRLP16767_LR202_01225</name>
</gene>
<evidence type="ECO:0000313" key="1">
    <source>
        <dbReference type="EMBL" id="CUR41164.1"/>
    </source>
</evidence>
<organism evidence="1 5">
    <name type="scientific">Limosilactobacillus reuteri</name>
    <name type="common">Lactobacillus reuteri</name>
    <dbReference type="NCBI Taxonomy" id="1598"/>
    <lineage>
        <taxon>Bacteria</taxon>
        <taxon>Bacillati</taxon>
        <taxon>Bacillota</taxon>
        <taxon>Bacilli</taxon>
        <taxon>Lactobacillales</taxon>
        <taxon>Lactobacillaceae</taxon>
        <taxon>Limosilactobacillus</taxon>
    </lineage>
</organism>
<evidence type="ECO:0000313" key="6">
    <source>
        <dbReference type="Proteomes" id="UP000472879"/>
    </source>
</evidence>
<accession>A0A0U5FA48</accession>
<dbReference type="EMBL" id="WJNA01000038">
    <property type="protein sequence ID" value="MRH09902.1"/>
    <property type="molecule type" value="Genomic_DNA"/>
</dbReference>
<protein>
    <submittedName>
        <fullName evidence="1">Uncharacterized protein</fullName>
    </submittedName>
</protein>
<sequence length="56" mass="6379">MTDKQFELAKSFANAVTVVEYQKELSKTDKTTNPHLAAEIYQSAYEYGLKTFKDAD</sequence>